<name>A0A4V5PAM2_MONMO</name>
<comment type="caution">
    <text evidence="1">The sequence shown here is derived from an EMBL/GenBank/DDBJ whole genome shotgun (WGS) entry which is preliminary data.</text>
</comment>
<evidence type="ECO:0000313" key="2">
    <source>
        <dbReference type="Proteomes" id="UP000308365"/>
    </source>
</evidence>
<dbReference type="EMBL" id="RWIC01000078">
    <property type="protein sequence ID" value="TKC50640.1"/>
    <property type="molecule type" value="Genomic_DNA"/>
</dbReference>
<sequence>MYCAFFSSCAFGCTASSLHATGPSTPPSLIKHADWDTRPSKVMSHIRFL</sequence>
<accession>A0A4V5PAM2</accession>
<organism evidence="1 2">
    <name type="scientific">Monodon monoceros</name>
    <name type="common">Narwhal</name>
    <name type="synonym">Ceratodon monodon</name>
    <dbReference type="NCBI Taxonomy" id="40151"/>
    <lineage>
        <taxon>Eukaryota</taxon>
        <taxon>Metazoa</taxon>
        <taxon>Chordata</taxon>
        <taxon>Craniata</taxon>
        <taxon>Vertebrata</taxon>
        <taxon>Euteleostomi</taxon>
        <taxon>Mammalia</taxon>
        <taxon>Eutheria</taxon>
        <taxon>Laurasiatheria</taxon>
        <taxon>Artiodactyla</taxon>
        <taxon>Whippomorpha</taxon>
        <taxon>Cetacea</taxon>
        <taxon>Odontoceti</taxon>
        <taxon>Monodontidae</taxon>
        <taxon>Monodon</taxon>
    </lineage>
</organism>
<proteinExistence type="predicted"/>
<dbReference type="AlphaFoldDB" id="A0A4V5PAM2"/>
<dbReference type="Proteomes" id="UP000308365">
    <property type="component" value="Unassembled WGS sequence"/>
</dbReference>
<gene>
    <name evidence="1" type="ORF">EI555_011573</name>
</gene>
<protein>
    <submittedName>
        <fullName evidence="1">Uncharacterized protein</fullName>
    </submittedName>
</protein>
<evidence type="ECO:0000313" key="1">
    <source>
        <dbReference type="EMBL" id="TKC50640.1"/>
    </source>
</evidence>
<reference evidence="2" key="1">
    <citation type="journal article" date="2019" name="IScience">
        <title>Narwhal Genome Reveals Long-Term Low Genetic Diversity despite Current Large Abundance Size.</title>
        <authorList>
            <person name="Westbury M.V."/>
            <person name="Petersen B."/>
            <person name="Garde E."/>
            <person name="Heide-Jorgensen M.P."/>
            <person name="Lorenzen E.D."/>
        </authorList>
    </citation>
    <scope>NUCLEOTIDE SEQUENCE [LARGE SCALE GENOMIC DNA]</scope>
</reference>